<protein>
    <submittedName>
        <fullName evidence="3">Pseudopilin GspJ</fullName>
    </submittedName>
</protein>
<accession>A0A517QE13</accession>
<dbReference type="Pfam" id="PF07963">
    <property type="entry name" value="N_methyl"/>
    <property type="match status" value="1"/>
</dbReference>
<dbReference type="AlphaFoldDB" id="A0A517QE13"/>
<keyword evidence="2" id="KW-0472">Membrane</keyword>
<gene>
    <name evidence="3" type="ORF">Enr10x_51730</name>
</gene>
<evidence type="ECO:0000313" key="4">
    <source>
        <dbReference type="Proteomes" id="UP000315647"/>
    </source>
</evidence>
<evidence type="ECO:0000313" key="3">
    <source>
        <dbReference type="EMBL" id="QDT29817.1"/>
    </source>
</evidence>
<evidence type="ECO:0000256" key="1">
    <source>
        <dbReference type="SAM" id="MobiDB-lite"/>
    </source>
</evidence>
<organism evidence="3 4">
    <name type="scientific">Gimesia panareensis</name>
    <dbReference type="NCBI Taxonomy" id="2527978"/>
    <lineage>
        <taxon>Bacteria</taxon>
        <taxon>Pseudomonadati</taxon>
        <taxon>Planctomycetota</taxon>
        <taxon>Planctomycetia</taxon>
        <taxon>Planctomycetales</taxon>
        <taxon>Planctomycetaceae</taxon>
        <taxon>Gimesia</taxon>
    </lineage>
</organism>
<dbReference type="RefSeq" id="WP_145451746.1">
    <property type="nucleotide sequence ID" value="NZ_CP037421.1"/>
</dbReference>
<dbReference type="EMBL" id="CP037421">
    <property type="protein sequence ID" value="QDT29817.1"/>
    <property type="molecule type" value="Genomic_DNA"/>
</dbReference>
<dbReference type="SUPFAM" id="SSF54523">
    <property type="entry name" value="Pili subunits"/>
    <property type="match status" value="1"/>
</dbReference>
<evidence type="ECO:0000256" key="2">
    <source>
        <dbReference type="SAM" id="Phobius"/>
    </source>
</evidence>
<keyword evidence="2" id="KW-1133">Transmembrane helix</keyword>
<keyword evidence="4" id="KW-1185">Reference proteome</keyword>
<proteinExistence type="predicted"/>
<reference evidence="3 4" key="1">
    <citation type="submission" date="2019-03" db="EMBL/GenBank/DDBJ databases">
        <title>Deep-cultivation of Planctomycetes and their phenomic and genomic characterization uncovers novel biology.</title>
        <authorList>
            <person name="Wiegand S."/>
            <person name="Jogler M."/>
            <person name="Boedeker C."/>
            <person name="Pinto D."/>
            <person name="Vollmers J."/>
            <person name="Rivas-Marin E."/>
            <person name="Kohn T."/>
            <person name="Peeters S.H."/>
            <person name="Heuer A."/>
            <person name="Rast P."/>
            <person name="Oberbeckmann S."/>
            <person name="Bunk B."/>
            <person name="Jeske O."/>
            <person name="Meyerdierks A."/>
            <person name="Storesund J.E."/>
            <person name="Kallscheuer N."/>
            <person name="Luecker S."/>
            <person name="Lage O.M."/>
            <person name="Pohl T."/>
            <person name="Merkel B.J."/>
            <person name="Hornburger P."/>
            <person name="Mueller R.-W."/>
            <person name="Bruemmer F."/>
            <person name="Labrenz M."/>
            <person name="Spormann A.M."/>
            <person name="Op den Camp H."/>
            <person name="Overmann J."/>
            <person name="Amann R."/>
            <person name="Jetten M.S.M."/>
            <person name="Mascher T."/>
            <person name="Medema M.H."/>
            <person name="Devos D.P."/>
            <person name="Kaster A.-K."/>
            <person name="Ovreas L."/>
            <person name="Rohde M."/>
            <person name="Galperin M.Y."/>
            <person name="Jogler C."/>
        </authorList>
    </citation>
    <scope>NUCLEOTIDE SEQUENCE [LARGE SCALE GENOMIC DNA]</scope>
    <source>
        <strain evidence="3 4">Enr10</strain>
    </source>
</reference>
<keyword evidence="2" id="KW-0812">Transmembrane</keyword>
<name>A0A517QE13_9PLAN</name>
<dbReference type="InterPro" id="IPR012902">
    <property type="entry name" value="N_methyl_site"/>
</dbReference>
<sequence>MIRSRSHFRSRFGFTLLEVILAIGLTSLLLAAIYAALDLYWKYTTLGHKQVEQAQIARAVFQKISHDLNCVTYRPATAEEETESSDSSSTSDTETEETTTIEIQVTSTDDAYTSGNIGVYGDNQSLVLHTSRPARQPLLVSQNSTPGTTASVRSDLLSVSYFLAVAGAGGLQGAAGDQFRNTSGSADDVQGLSRLEGDRLSMSMADQSADLQQLASQSVLLAPEISSLQFQYFDGTDWLDLWDSTEYGTVPQAIKVTIGFRSDEQLTDLIPANEKINGYTNSYSMVIALPLALPSVLQTSQQDTSSF</sequence>
<dbReference type="InterPro" id="IPR045584">
    <property type="entry name" value="Pilin-like"/>
</dbReference>
<dbReference type="Proteomes" id="UP000315647">
    <property type="component" value="Chromosome"/>
</dbReference>
<feature type="transmembrane region" description="Helical" evidence="2">
    <location>
        <begin position="12"/>
        <end position="37"/>
    </location>
</feature>
<feature type="region of interest" description="Disordered" evidence="1">
    <location>
        <begin position="76"/>
        <end position="101"/>
    </location>
</feature>
<dbReference type="NCBIfam" id="TIGR02532">
    <property type="entry name" value="IV_pilin_GFxxxE"/>
    <property type="match status" value="1"/>
</dbReference>